<dbReference type="EMBL" id="MTYH01000074">
    <property type="protein sequence ID" value="PNP39881.1"/>
    <property type="molecule type" value="Genomic_DNA"/>
</dbReference>
<evidence type="ECO:0000259" key="1">
    <source>
        <dbReference type="Pfam" id="PF20183"/>
    </source>
</evidence>
<protein>
    <recommendedName>
        <fullName evidence="1">DUF6546 domain-containing protein</fullName>
    </recommendedName>
</protein>
<comment type="caution">
    <text evidence="2">The sequence shown here is derived from an EMBL/GenBank/DDBJ whole genome shotgun (WGS) entry which is preliminary data.</text>
</comment>
<sequence length="485" mass="56608">MASQNATTSWASLPCELRLNILESITRQKPPGWASLASVCKEWQPVFEKENYKKLKIRSSRLGEFESMVPPQKRHLIHHIWLDIELRRYSTRCCTKRYSQLKTMGTTVTKAIRRIFSILSNWETGNGLTLELNVVCPTDSEHWFRNLHFSSDCVDDGEESERFREADCHHHDPRHGWLHGAQVETPSRSAMYQLLYPIRLDESKIDSSVPTVKAITQLVIRRQLRRRLLSFCWIELLQKLPCLENIVYEPWYSKARWTGLDDEYLSWIIQLNLPKTVQRIAMFQESTELYDALPPFAGQRQDLGHHDRYDEAFATKSLELHHLAVSFMVDAERMFQNCEPDWVWPNLQTLSLTSPLLQSDDENRKAIEDLLCRAGELVRKMPKMRTLVLWNGGKEHACAFIYRLDGNDDPSITWRGTWDMKMSPRVIESWQVVASTFPSGRLDVRNEHIREAIGSHGDAIYHLRLPVQVVEPASLWQMRREARDI</sequence>
<dbReference type="InterPro" id="IPR046676">
    <property type="entry name" value="DUF6546"/>
</dbReference>
<gene>
    <name evidence="2" type="ORF">TGAMA5MH_08146</name>
</gene>
<name>A0A2K0T2Z0_9HYPO</name>
<evidence type="ECO:0000313" key="3">
    <source>
        <dbReference type="Proteomes" id="UP000236546"/>
    </source>
</evidence>
<organism evidence="2 3">
    <name type="scientific">Trichoderma gamsii</name>
    <dbReference type="NCBI Taxonomy" id="398673"/>
    <lineage>
        <taxon>Eukaryota</taxon>
        <taxon>Fungi</taxon>
        <taxon>Dikarya</taxon>
        <taxon>Ascomycota</taxon>
        <taxon>Pezizomycotina</taxon>
        <taxon>Sordariomycetes</taxon>
        <taxon>Hypocreomycetidae</taxon>
        <taxon>Hypocreales</taxon>
        <taxon>Hypocreaceae</taxon>
        <taxon>Trichoderma</taxon>
    </lineage>
</organism>
<dbReference type="Pfam" id="PF20183">
    <property type="entry name" value="DUF6546"/>
    <property type="match status" value="1"/>
</dbReference>
<dbReference type="OrthoDB" id="3728558at2759"/>
<accession>A0A2K0T2Z0</accession>
<dbReference type="AlphaFoldDB" id="A0A2K0T2Z0"/>
<dbReference type="Proteomes" id="UP000236546">
    <property type="component" value="Unassembled WGS sequence"/>
</dbReference>
<feature type="domain" description="DUF6546" evidence="1">
    <location>
        <begin position="272"/>
        <end position="471"/>
    </location>
</feature>
<proteinExistence type="predicted"/>
<reference evidence="2 3" key="1">
    <citation type="submission" date="2017-02" db="EMBL/GenBank/DDBJ databases">
        <title>Genomes of Trichoderma spp. with biocontrol activity.</title>
        <authorList>
            <person name="Gardiner D."/>
            <person name="Kazan K."/>
            <person name="Vos C."/>
            <person name="Harvey P."/>
        </authorList>
    </citation>
    <scope>NUCLEOTIDE SEQUENCE [LARGE SCALE GENOMIC DNA]</scope>
    <source>
        <strain evidence="2 3">A5MH</strain>
    </source>
</reference>
<evidence type="ECO:0000313" key="2">
    <source>
        <dbReference type="EMBL" id="PNP39881.1"/>
    </source>
</evidence>